<keyword evidence="2" id="KW-1185">Reference proteome</keyword>
<dbReference type="EMBL" id="BAABAB010000005">
    <property type="protein sequence ID" value="GAA3606897.1"/>
    <property type="molecule type" value="Genomic_DNA"/>
</dbReference>
<comment type="caution">
    <text evidence="1">The sequence shown here is derived from an EMBL/GenBank/DDBJ whole genome shotgun (WGS) entry which is preliminary data.</text>
</comment>
<organism evidence="1 2">
    <name type="scientific">Microlunatus ginsengisoli</name>
    <dbReference type="NCBI Taxonomy" id="363863"/>
    <lineage>
        <taxon>Bacteria</taxon>
        <taxon>Bacillati</taxon>
        <taxon>Actinomycetota</taxon>
        <taxon>Actinomycetes</taxon>
        <taxon>Propionibacteriales</taxon>
        <taxon>Propionibacteriaceae</taxon>
        <taxon>Microlunatus</taxon>
    </lineage>
</organism>
<accession>A0ABP6ZER2</accession>
<evidence type="ECO:0000313" key="1">
    <source>
        <dbReference type="EMBL" id="GAA3606897.1"/>
    </source>
</evidence>
<evidence type="ECO:0000313" key="2">
    <source>
        <dbReference type="Proteomes" id="UP001501490"/>
    </source>
</evidence>
<sequence>MLGFVNGPLDAFSVPVGAVLTDRVDQPNAVTVVMSAPSGAELAGYYRRALPAAGFAISADDPATNTMTFAGNGWTGVLTGSDGTTAVALRPA</sequence>
<name>A0ABP6ZER2_9ACTN</name>
<gene>
    <name evidence="1" type="ORF">GCM10022236_05910</name>
</gene>
<reference evidence="2" key="1">
    <citation type="journal article" date="2019" name="Int. J. Syst. Evol. Microbiol.">
        <title>The Global Catalogue of Microorganisms (GCM) 10K type strain sequencing project: providing services to taxonomists for standard genome sequencing and annotation.</title>
        <authorList>
            <consortium name="The Broad Institute Genomics Platform"/>
            <consortium name="The Broad Institute Genome Sequencing Center for Infectious Disease"/>
            <person name="Wu L."/>
            <person name="Ma J."/>
        </authorList>
    </citation>
    <scope>NUCLEOTIDE SEQUENCE [LARGE SCALE GENOMIC DNA]</scope>
    <source>
        <strain evidence="2">JCM 16929</strain>
    </source>
</reference>
<dbReference type="Proteomes" id="UP001501490">
    <property type="component" value="Unassembled WGS sequence"/>
</dbReference>
<protein>
    <submittedName>
        <fullName evidence="1">Uncharacterized protein</fullName>
    </submittedName>
</protein>
<proteinExistence type="predicted"/>